<accession>A0A1V3ZZ58</accession>
<dbReference type="GO" id="GO:0003824">
    <property type="term" value="F:catalytic activity"/>
    <property type="evidence" value="ECO:0007669"/>
    <property type="project" value="InterPro"/>
</dbReference>
<evidence type="ECO:0000313" key="7">
    <source>
        <dbReference type="Proteomes" id="UP000190539"/>
    </source>
</evidence>
<keyword evidence="7" id="KW-1185">Reference proteome</keyword>
<organism evidence="6 7">
    <name type="scientific">Streptomyces tsukubensis</name>
    <dbReference type="NCBI Taxonomy" id="83656"/>
    <lineage>
        <taxon>Bacteria</taxon>
        <taxon>Bacillati</taxon>
        <taxon>Actinomycetota</taxon>
        <taxon>Actinomycetes</taxon>
        <taxon>Kitasatosporales</taxon>
        <taxon>Streptomycetaceae</taxon>
        <taxon>Streptomyces</taxon>
    </lineage>
</organism>
<dbReference type="CDD" id="cd01335">
    <property type="entry name" value="Radical_SAM"/>
    <property type="match status" value="1"/>
</dbReference>
<dbReference type="Pfam" id="PF04055">
    <property type="entry name" value="Radical_SAM"/>
    <property type="match status" value="1"/>
</dbReference>
<dbReference type="PROSITE" id="PS51918">
    <property type="entry name" value="RADICAL_SAM"/>
    <property type="match status" value="1"/>
</dbReference>
<name>A0A1V3ZZ58_9ACTN</name>
<proteinExistence type="predicted"/>
<dbReference type="STRING" id="83656.B1H18_34660"/>
<evidence type="ECO:0000256" key="4">
    <source>
        <dbReference type="ARBA" id="ARBA00023014"/>
    </source>
</evidence>
<dbReference type="SFLD" id="SFLDG01067">
    <property type="entry name" value="SPASM/twitch_domain_containing"/>
    <property type="match status" value="1"/>
</dbReference>
<gene>
    <name evidence="6" type="ORF">B1H18_34660</name>
</gene>
<keyword evidence="1" id="KW-0949">S-adenosyl-L-methionine</keyword>
<evidence type="ECO:0000259" key="5">
    <source>
        <dbReference type="PROSITE" id="PS51918"/>
    </source>
</evidence>
<dbReference type="GO" id="GO:0046872">
    <property type="term" value="F:metal ion binding"/>
    <property type="evidence" value="ECO:0007669"/>
    <property type="project" value="UniProtKB-KW"/>
</dbReference>
<comment type="caution">
    <text evidence="6">The sequence shown here is derived from an EMBL/GenBank/DDBJ whole genome shotgun (WGS) entry which is preliminary data.</text>
</comment>
<dbReference type="OrthoDB" id="9782387at2"/>
<dbReference type="InterPro" id="IPR058240">
    <property type="entry name" value="rSAM_sf"/>
</dbReference>
<keyword evidence="2" id="KW-0479">Metal-binding</keyword>
<sequence length="373" mass="40907">MHQVIASPQGEKFVIARPGARKGMQIPRAMHQELAGAVDDRREVPGWLADAARQAWGIDLAGQRANGNVLVRPLTPLNYSRATWEINKGCNFNCEHCYLAERKFEGLPREEKERLLLMLRDAGVLWLQFTGGEPTIDRDFAHSYRYAYGLGMLIEILTNGSRLHRPDVIELLSSMRPHKVAVSLYGATAESFDSLTRKPGAYKLLMKGIKDAKESGIPLELVLIITKHNAHEIAAMREIAEEYAQAYTEYSNISPTYDGSAEPLAAQAPGLLDKSTVFQGCPAGHTFFHVDPHGFATMCKIGRENPISLMAEGLGGLLRLPDIADAQMLRSGGCSGCQLSASCRVCRPLAKAYQEAKAPLNTYCQHGNGDDAA</sequence>
<dbReference type="EMBL" id="MVFC01000081">
    <property type="protein sequence ID" value="OON70424.1"/>
    <property type="molecule type" value="Genomic_DNA"/>
</dbReference>
<dbReference type="RefSeq" id="WP_077974575.1">
    <property type="nucleotide sequence ID" value="NZ_CP045178.1"/>
</dbReference>
<dbReference type="AlphaFoldDB" id="A0A1V3ZZ58"/>
<dbReference type="PANTHER" id="PTHR11228:SF7">
    <property type="entry name" value="PQQA PEPTIDE CYCLASE"/>
    <property type="match status" value="1"/>
</dbReference>
<dbReference type="InterPro" id="IPR007197">
    <property type="entry name" value="rSAM"/>
</dbReference>
<keyword evidence="3" id="KW-0408">Iron</keyword>
<dbReference type="SFLD" id="SFLDS00029">
    <property type="entry name" value="Radical_SAM"/>
    <property type="match status" value="1"/>
</dbReference>
<dbReference type="Gene3D" id="3.20.20.70">
    <property type="entry name" value="Aldolase class I"/>
    <property type="match status" value="1"/>
</dbReference>
<keyword evidence="4" id="KW-0411">Iron-sulfur</keyword>
<evidence type="ECO:0000256" key="1">
    <source>
        <dbReference type="ARBA" id="ARBA00022691"/>
    </source>
</evidence>
<evidence type="ECO:0000313" key="6">
    <source>
        <dbReference type="EMBL" id="OON70424.1"/>
    </source>
</evidence>
<evidence type="ECO:0000256" key="2">
    <source>
        <dbReference type="ARBA" id="ARBA00022723"/>
    </source>
</evidence>
<dbReference type="SUPFAM" id="SSF102114">
    <property type="entry name" value="Radical SAM enzymes"/>
    <property type="match status" value="1"/>
</dbReference>
<dbReference type="InterPro" id="IPR050377">
    <property type="entry name" value="Radical_SAM_PqqE_MftC-like"/>
</dbReference>
<evidence type="ECO:0000256" key="3">
    <source>
        <dbReference type="ARBA" id="ARBA00023004"/>
    </source>
</evidence>
<protein>
    <submittedName>
        <fullName evidence="6">Radical SAM protein</fullName>
    </submittedName>
</protein>
<dbReference type="GO" id="GO:0051536">
    <property type="term" value="F:iron-sulfur cluster binding"/>
    <property type="evidence" value="ECO:0007669"/>
    <property type="project" value="UniProtKB-KW"/>
</dbReference>
<dbReference type="InterPro" id="IPR013785">
    <property type="entry name" value="Aldolase_TIM"/>
</dbReference>
<reference evidence="6 7" key="1">
    <citation type="submission" date="2017-02" db="EMBL/GenBank/DDBJ databases">
        <title>Draft Genome Sequence of Streptomyces tsukubaensis F601, a Producer of the immunosuppressant tacrolimus FK506.</title>
        <authorList>
            <person name="Zong G."/>
            <person name="Zhong C."/>
            <person name="Fu J."/>
            <person name="Qin R."/>
            <person name="Cao G."/>
        </authorList>
    </citation>
    <scope>NUCLEOTIDE SEQUENCE [LARGE SCALE GENOMIC DNA]</scope>
    <source>
        <strain evidence="6 7">F601</strain>
    </source>
</reference>
<dbReference type="PANTHER" id="PTHR11228">
    <property type="entry name" value="RADICAL SAM DOMAIN PROTEIN"/>
    <property type="match status" value="1"/>
</dbReference>
<feature type="domain" description="Radical SAM core" evidence="5">
    <location>
        <begin position="76"/>
        <end position="282"/>
    </location>
</feature>
<dbReference type="Proteomes" id="UP000190539">
    <property type="component" value="Unassembled WGS sequence"/>
</dbReference>